<proteinExistence type="inferred from homology"/>
<feature type="binding site" evidence="13">
    <location>
        <position position="149"/>
    </location>
    <ligand>
        <name>Mg(2+)</name>
        <dbReference type="ChEBI" id="CHEBI:18420"/>
        <label>1</label>
    </ligand>
</feature>
<evidence type="ECO:0000256" key="2">
    <source>
        <dbReference type="ARBA" id="ARBA00022490"/>
    </source>
</evidence>
<organism evidence="15 16">
    <name type="scientific">Nocardiopsis metallicus</name>
    <dbReference type="NCBI Taxonomy" id="179819"/>
    <lineage>
        <taxon>Bacteria</taxon>
        <taxon>Bacillati</taxon>
        <taxon>Actinomycetota</taxon>
        <taxon>Actinomycetes</taxon>
        <taxon>Streptosporangiales</taxon>
        <taxon>Nocardiopsidaceae</taxon>
        <taxon>Nocardiopsis</taxon>
    </lineage>
</organism>
<evidence type="ECO:0000256" key="6">
    <source>
        <dbReference type="ARBA" id="ARBA00022763"/>
    </source>
</evidence>
<dbReference type="PRINTS" id="PR00696">
    <property type="entry name" value="RSOLVASERUVC"/>
</dbReference>
<evidence type="ECO:0000313" key="16">
    <source>
        <dbReference type="Proteomes" id="UP000579647"/>
    </source>
</evidence>
<dbReference type="Pfam" id="PF02075">
    <property type="entry name" value="RuvC"/>
    <property type="match status" value="1"/>
</dbReference>
<comment type="function">
    <text evidence="13">The RuvA-RuvB-RuvC complex processes Holliday junction (HJ) DNA during genetic recombination and DNA repair. Endonuclease that resolves HJ intermediates. Cleaves cruciform DNA by making single-stranded nicks across the HJ at symmetrical positions within the homologous arms, yielding a 5'-phosphate and a 3'-hydroxyl group; requires a central core of homology in the junction. The consensus cleavage sequence is 5'-(A/T)TT(C/G)-3'. Cleavage occurs on the 3'-side of the TT dinucleotide at the point of strand exchange. HJ branch migration catalyzed by RuvA-RuvB allows RuvC to scan DNA until it finds its consensus sequence, where it cleaves and resolves the cruciform DNA.</text>
</comment>
<comment type="subcellular location">
    <subcellularLocation>
        <location evidence="13">Cytoplasm</location>
    </subcellularLocation>
</comment>
<evidence type="ECO:0000256" key="4">
    <source>
        <dbReference type="ARBA" id="ARBA00022723"/>
    </source>
</evidence>
<evidence type="ECO:0000313" key="15">
    <source>
        <dbReference type="EMBL" id="MBB5489200.1"/>
    </source>
</evidence>
<reference evidence="15 16" key="1">
    <citation type="submission" date="2020-08" db="EMBL/GenBank/DDBJ databases">
        <title>Sequencing the genomes of 1000 actinobacteria strains.</title>
        <authorList>
            <person name="Klenk H.-P."/>
        </authorList>
    </citation>
    <scope>NUCLEOTIDE SEQUENCE [LARGE SCALE GENOMIC DNA]</scope>
    <source>
        <strain evidence="15 16">DSM 44598</strain>
    </source>
</reference>
<feature type="active site" evidence="13">
    <location>
        <position position="76"/>
    </location>
</feature>
<sequence length="190" mass="20054">MARETGGDVRVLGIDPGLTRCGVAAVEGAIGRPLRLLAADAIRTSPDTELPQRLVRVERGIEEWLDKYEPDAVAVERVFAQHNLSTVMGTAQASGIALVCAARRGLPVATHTPSEAKAAITGNGRADKKQVGTMVARILGLDGPPKPADAADAVALAICHIWRGGAQARVAQAQQDFARKVELARRARGR</sequence>
<evidence type="ECO:0000256" key="13">
    <source>
        <dbReference type="HAMAP-Rule" id="MF_00034"/>
    </source>
</evidence>
<evidence type="ECO:0000256" key="1">
    <source>
        <dbReference type="ARBA" id="ARBA00009518"/>
    </source>
</evidence>
<evidence type="ECO:0000256" key="9">
    <source>
        <dbReference type="ARBA" id="ARBA00023125"/>
    </source>
</evidence>
<dbReference type="EMBL" id="JACHDO010000001">
    <property type="protein sequence ID" value="MBB5489200.1"/>
    <property type="molecule type" value="Genomic_DNA"/>
</dbReference>
<dbReference type="FunFam" id="3.30.420.10:FF:000002">
    <property type="entry name" value="Crossover junction endodeoxyribonuclease RuvC"/>
    <property type="match status" value="1"/>
</dbReference>
<name>A0A840VXP3_9ACTN</name>
<keyword evidence="11 13" id="KW-0234">DNA repair</keyword>
<comment type="similarity">
    <text evidence="1 13">Belongs to the RuvC family.</text>
</comment>
<comment type="catalytic activity">
    <reaction evidence="12 13">
        <text>Endonucleolytic cleavage at a junction such as a reciprocal single-stranded crossover between two homologous DNA duplexes (Holliday junction).</text>
        <dbReference type="EC" id="3.1.21.10"/>
    </reaction>
</comment>
<dbReference type="InterPro" id="IPR020563">
    <property type="entry name" value="X-over_junc_endoDNase_Mg_BS"/>
</dbReference>
<keyword evidence="9 13" id="KW-0238">DNA-binding</keyword>
<accession>A0A840VXP3</accession>
<dbReference type="EC" id="3.1.21.10" evidence="13 14"/>
<comment type="caution">
    <text evidence="15">The sequence shown here is derived from an EMBL/GenBank/DDBJ whole genome shotgun (WGS) entry which is preliminary data.</text>
</comment>
<keyword evidence="8 13" id="KW-0460">Magnesium</keyword>
<dbReference type="PANTHER" id="PTHR30194:SF3">
    <property type="entry name" value="CROSSOVER JUNCTION ENDODEOXYRIBONUCLEASE RUVC"/>
    <property type="match status" value="1"/>
</dbReference>
<evidence type="ECO:0000256" key="5">
    <source>
        <dbReference type="ARBA" id="ARBA00022759"/>
    </source>
</evidence>
<dbReference type="GO" id="GO:0008821">
    <property type="term" value="F:crossover junction DNA endonuclease activity"/>
    <property type="evidence" value="ECO:0007669"/>
    <property type="project" value="UniProtKB-UniRule"/>
</dbReference>
<feature type="active site" evidence="13">
    <location>
        <position position="15"/>
    </location>
</feature>
<dbReference type="GO" id="GO:0006310">
    <property type="term" value="P:DNA recombination"/>
    <property type="evidence" value="ECO:0007669"/>
    <property type="project" value="UniProtKB-UniRule"/>
</dbReference>
<gene>
    <name evidence="13" type="primary">ruvC</name>
    <name evidence="15" type="ORF">HNR07_000337</name>
</gene>
<dbReference type="GO" id="GO:0006281">
    <property type="term" value="P:DNA repair"/>
    <property type="evidence" value="ECO:0007669"/>
    <property type="project" value="UniProtKB-UniRule"/>
</dbReference>
<comment type="cofactor">
    <cofactor evidence="13">
        <name>Mg(2+)</name>
        <dbReference type="ChEBI" id="CHEBI:18420"/>
    </cofactor>
    <text evidence="13">Binds 2 Mg(2+) ion per subunit.</text>
</comment>
<keyword evidence="5 13" id="KW-0255">Endonuclease</keyword>
<evidence type="ECO:0000256" key="7">
    <source>
        <dbReference type="ARBA" id="ARBA00022801"/>
    </source>
</evidence>
<dbReference type="HAMAP" id="MF_00034">
    <property type="entry name" value="RuvC"/>
    <property type="match status" value="1"/>
</dbReference>
<evidence type="ECO:0000256" key="14">
    <source>
        <dbReference type="NCBIfam" id="TIGR00228"/>
    </source>
</evidence>
<feature type="binding site" evidence="13">
    <location>
        <position position="76"/>
    </location>
    <ligand>
        <name>Mg(2+)</name>
        <dbReference type="ChEBI" id="CHEBI:18420"/>
        <label>2</label>
    </ligand>
</feature>
<dbReference type="GO" id="GO:0048476">
    <property type="term" value="C:Holliday junction resolvase complex"/>
    <property type="evidence" value="ECO:0007669"/>
    <property type="project" value="UniProtKB-UniRule"/>
</dbReference>
<evidence type="ECO:0000256" key="10">
    <source>
        <dbReference type="ARBA" id="ARBA00023172"/>
    </source>
</evidence>
<dbReference type="GO" id="GO:0005737">
    <property type="term" value="C:cytoplasm"/>
    <property type="evidence" value="ECO:0007669"/>
    <property type="project" value="UniProtKB-SubCell"/>
</dbReference>
<dbReference type="PROSITE" id="PS01321">
    <property type="entry name" value="RUVC"/>
    <property type="match status" value="1"/>
</dbReference>
<evidence type="ECO:0000256" key="3">
    <source>
        <dbReference type="ARBA" id="ARBA00022722"/>
    </source>
</evidence>
<dbReference type="InterPro" id="IPR012337">
    <property type="entry name" value="RNaseH-like_sf"/>
</dbReference>
<dbReference type="GO" id="GO:0000287">
    <property type="term" value="F:magnesium ion binding"/>
    <property type="evidence" value="ECO:0007669"/>
    <property type="project" value="UniProtKB-UniRule"/>
</dbReference>
<dbReference type="SUPFAM" id="SSF53098">
    <property type="entry name" value="Ribonuclease H-like"/>
    <property type="match status" value="1"/>
</dbReference>
<dbReference type="InterPro" id="IPR002176">
    <property type="entry name" value="X-over_junc_endoDNase_RuvC"/>
</dbReference>
<keyword evidence="10 13" id="KW-0233">DNA recombination</keyword>
<dbReference type="InterPro" id="IPR036397">
    <property type="entry name" value="RNaseH_sf"/>
</dbReference>
<dbReference type="Gene3D" id="3.30.420.10">
    <property type="entry name" value="Ribonuclease H-like superfamily/Ribonuclease H"/>
    <property type="match status" value="1"/>
</dbReference>
<dbReference type="PANTHER" id="PTHR30194">
    <property type="entry name" value="CROSSOVER JUNCTION ENDODEOXYRIBONUCLEASE RUVC"/>
    <property type="match status" value="1"/>
</dbReference>
<evidence type="ECO:0000256" key="12">
    <source>
        <dbReference type="ARBA" id="ARBA00029354"/>
    </source>
</evidence>
<feature type="active site" evidence="13">
    <location>
        <position position="149"/>
    </location>
</feature>
<feature type="binding site" evidence="13">
    <location>
        <position position="15"/>
    </location>
    <ligand>
        <name>Mg(2+)</name>
        <dbReference type="ChEBI" id="CHEBI:18420"/>
        <label>1</label>
    </ligand>
</feature>
<comment type="subunit">
    <text evidence="13">Homodimer which binds Holliday junction (HJ) DNA. The HJ becomes 2-fold symmetrical on binding to RuvC with unstacked arms; it has a different conformation from HJ DNA in complex with RuvA. In the full resolvosome a probable DNA-RuvA(4)-RuvB(12)-RuvC(2) complex forms which resolves the HJ.</text>
</comment>
<dbReference type="AlphaFoldDB" id="A0A840VXP3"/>
<dbReference type="NCBIfam" id="TIGR00228">
    <property type="entry name" value="ruvC"/>
    <property type="match status" value="1"/>
</dbReference>
<dbReference type="Proteomes" id="UP000579647">
    <property type="component" value="Unassembled WGS sequence"/>
</dbReference>
<evidence type="ECO:0000256" key="8">
    <source>
        <dbReference type="ARBA" id="ARBA00022842"/>
    </source>
</evidence>
<keyword evidence="16" id="KW-1185">Reference proteome</keyword>
<keyword evidence="6 13" id="KW-0227">DNA damage</keyword>
<dbReference type="GO" id="GO:0003677">
    <property type="term" value="F:DNA binding"/>
    <property type="evidence" value="ECO:0007669"/>
    <property type="project" value="UniProtKB-KW"/>
</dbReference>
<dbReference type="CDD" id="cd16962">
    <property type="entry name" value="RuvC"/>
    <property type="match status" value="1"/>
</dbReference>
<keyword evidence="7 13" id="KW-0378">Hydrolase</keyword>
<keyword evidence="2 13" id="KW-0963">Cytoplasm</keyword>
<keyword evidence="3 13" id="KW-0540">Nuclease</keyword>
<protein>
    <recommendedName>
        <fullName evidence="13 14">Crossover junction endodeoxyribonuclease RuvC</fullName>
        <ecNumber evidence="13 14">3.1.21.10</ecNumber>
    </recommendedName>
    <alternativeName>
        <fullName evidence="13">Holliday junction nuclease RuvC</fullName>
    </alternativeName>
    <alternativeName>
        <fullName evidence="13">Holliday junction resolvase RuvC</fullName>
    </alternativeName>
</protein>
<evidence type="ECO:0000256" key="11">
    <source>
        <dbReference type="ARBA" id="ARBA00023204"/>
    </source>
</evidence>
<keyword evidence="4 13" id="KW-0479">Metal-binding</keyword>